<evidence type="ECO:0000313" key="2">
    <source>
        <dbReference type="Proteomes" id="UP001189429"/>
    </source>
</evidence>
<evidence type="ECO:0000313" key="1">
    <source>
        <dbReference type="EMBL" id="CAK0818871.1"/>
    </source>
</evidence>
<protein>
    <submittedName>
        <fullName evidence="1">Uncharacterized protein</fullName>
    </submittedName>
</protein>
<reference evidence="1" key="1">
    <citation type="submission" date="2023-10" db="EMBL/GenBank/DDBJ databases">
        <authorList>
            <person name="Chen Y."/>
            <person name="Shah S."/>
            <person name="Dougan E. K."/>
            <person name="Thang M."/>
            <person name="Chan C."/>
        </authorList>
    </citation>
    <scope>NUCLEOTIDE SEQUENCE [LARGE SCALE GENOMIC DNA]</scope>
</reference>
<keyword evidence="2" id="KW-1185">Reference proteome</keyword>
<name>A0ABN9RJU9_9DINO</name>
<dbReference type="Proteomes" id="UP001189429">
    <property type="component" value="Unassembled WGS sequence"/>
</dbReference>
<proteinExistence type="predicted"/>
<accession>A0ABN9RJU9</accession>
<dbReference type="EMBL" id="CAUYUJ010006849">
    <property type="protein sequence ID" value="CAK0818871.1"/>
    <property type="molecule type" value="Genomic_DNA"/>
</dbReference>
<organism evidence="1 2">
    <name type="scientific">Prorocentrum cordatum</name>
    <dbReference type="NCBI Taxonomy" id="2364126"/>
    <lineage>
        <taxon>Eukaryota</taxon>
        <taxon>Sar</taxon>
        <taxon>Alveolata</taxon>
        <taxon>Dinophyceae</taxon>
        <taxon>Prorocentrales</taxon>
        <taxon>Prorocentraceae</taxon>
        <taxon>Prorocentrum</taxon>
    </lineage>
</organism>
<sequence>MRQLSNAVCIELGVNSPIRWQHVAKNKALVDRAGGLLAPVNGSGRYVTVGCGHTTAFCKLAGVQGRTSEKSLQTADSDTIDVQKLSQNVQFKAMIEKGWAWEVVPSIIDELFPGFASVAQKALNTQNHIGTEVGELETCMTLAAIANDPGMRQLADWKAMAIENVVSLNVPSAKYSKTLLEFVENFGGGDGAPLVSFMDSVAKQFGCNTTLGQAFWESITNTAFASKTNMYPLIRVALAIANLTGDKVEDGVARLPVKNDVTKVASKPKMAEAITAESILGEAMDIARGLDGIDAALQPLGQLFVRIALKLTGKEKMGRGGKDFKWGDICNSFLTSLSDLKGHRVTFDEWSKHAVSSGAAAAAKAKPSASSTATLSDHKGPTWIAKKAGYSVGCFVVQKDVAVQMLYTIFSAGQTVKLREAVNHDPSREPHTAEITFEDLLQKWSISKAVLSKQMDGDQQRPQQLYIDKQKAALYRALLELDAKHVGKHKLAFWRKPDGVWTTSAIKQGQLTLVPVVPFINISAKNNGPGISLGEHAIDKDTKPGVVAAHWECSVAPTYDKKQSNMATSHVSHGGLMLPVLTNNTDIGPNVKLQMLVKPKAKEVPIHEQSVKKQKRA</sequence>
<gene>
    <name evidence="1" type="ORF">PCOR1329_LOCUS20994</name>
</gene>
<comment type="caution">
    <text evidence="1">The sequence shown here is derived from an EMBL/GenBank/DDBJ whole genome shotgun (WGS) entry which is preliminary data.</text>
</comment>